<sequence length="112" mass="12426">MMRESAHIVVERNTTWEGEAASEPYEVGWAKEAILFVQVLAPAEHQYPAQVRVQLSPDGIHWCDEGTRFDLPSSPGDVVCARVAHFGGWLRLAVSMKKSVSTRVLVSLHLKG</sequence>
<accession>A0ABQ5UDR8</accession>
<comment type="caution">
    <text evidence="1">The sequence shown here is derived from an EMBL/GenBank/DDBJ whole genome shotgun (WGS) entry which is preliminary data.</text>
</comment>
<evidence type="ECO:0000313" key="2">
    <source>
        <dbReference type="Proteomes" id="UP001161406"/>
    </source>
</evidence>
<organism evidence="1 2">
    <name type="scientific">Devosia yakushimensis</name>
    <dbReference type="NCBI Taxonomy" id="470028"/>
    <lineage>
        <taxon>Bacteria</taxon>
        <taxon>Pseudomonadati</taxon>
        <taxon>Pseudomonadota</taxon>
        <taxon>Alphaproteobacteria</taxon>
        <taxon>Hyphomicrobiales</taxon>
        <taxon>Devosiaceae</taxon>
        <taxon>Devosia</taxon>
    </lineage>
</organism>
<keyword evidence="2" id="KW-1185">Reference proteome</keyword>
<dbReference type="RefSeq" id="WP_284390010.1">
    <property type="nucleotide sequence ID" value="NZ_BSNG01000001.1"/>
</dbReference>
<dbReference type="Proteomes" id="UP001161406">
    <property type="component" value="Unassembled WGS sequence"/>
</dbReference>
<name>A0ABQ5UDR8_9HYPH</name>
<reference evidence="1" key="1">
    <citation type="journal article" date="2014" name="Int. J. Syst. Evol. Microbiol.">
        <title>Complete genome of a new Firmicutes species belonging to the dominant human colonic microbiota ('Ruminococcus bicirculans') reveals two chromosomes and a selective capacity to utilize plant glucans.</title>
        <authorList>
            <consortium name="NISC Comparative Sequencing Program"/>
            <person name="Wegmann U."/>
            <person name="Louis P."/>
            <person name="Goesmann A."/>
            <person name="Henrissat B."/>
            <person name="Duncan S.H."/>
            <person name="Flint H.J."/>
        </authorList>
    </citation>
    <scope>NUCLEOTIDE SEQUENCE</scope>
    <source>
        <strain evidence="1">NBRC 103855</strain>
    </source>
</reference>
<protein>
    <submittedName>
        <fullName evidence="1">Uncharacterized protein</fullName>
    </submittedName>
</protein>
<proteinExistence type="predicted"/>
<evidence type="ECO:0000313" key="1">
    <source>
        <dbReference type="EMBL" id="GLQ09875.1"/>
    </source>
</evidence>
<dbReference type="EMBL" id="BSNG01000001">
    <property type="protein sequence ID" value="GLQ09875.1"/>
    <property type="molecule type" value="Genomic_DNA"/>
</dbReference>
<reference evidence="1" key="2">
    <citation type="submission" date="2023-01" db="EMBL/GenBank/DDBJ databases">
        <title>Draft genome sequence of Devosia yakushimensis strain NBRC 103855.</title>
        <authorList>
            <person name="Sun Q."/>
            <person name="Mori K."/>
        </authorList>
    </citation>
    <scope>NUCLEOTIDE SEQUENCE</scope>
    <source>
        <strain evidence="1">NBRC 103855</strain>
    </source>
</reference>
<gene>
    <name evidence="1" type="ORF">GCM10007913_18070</name>
</gene>